<dbReference type="KEGG" id="caby:Cabys_2369"/>
<protein>
    <submittedName>
        <fullName evidence="1">Uncharacterized protein</fullName>
    </submittedName>
</protein>
<name>A0A1J1C998_CALAY</name>
<gene>
    <name evidence="1" type="ORF">Cabys_2369</name>
</gene>
<accession>A0A1J1C998</accession>
<organism evidence="1 2">
    <name type="scientific">Caldithrix abyssi DSM 13497</name>
    <dbReference type="NCBI Taxonomy" id="880073"/>
    <lineage>
        <taxon>Bacteria</taxon>
        <taxon>Pseudomonadati</taxon>
        <taxon>Calditrichota</taxon>
        <taxon>Calditrichia</taxon>
        <taxon>Calditrichales</taxon>
        <taxon>Calditrichaceae</taxon>
        <taxon>Caldithrix</taxon>
    </lineage>
</organism>
<proteinExistence type="predicted"/>
<reference evidence="1 2" key="1">
    <citation type="submission" date="2016-11" db="EMBL/GenBank/DDBJ databases">
        <title>Genomic analysis of Caldithrix abyssi and proposal of a novel bacterial phylum Caldithrichaeota.</title>
        <authorList>
            <person name="Kublanov I."/>
            <person name="Sigalova O."/>
            <person name="Gavrilov S."/>
            <person name="Lebedinsky A."/>
            <person name="Ivanova N."/>
            <person name="Daum C."/>
            <person name="Reddy T."/>
            <person name="Klenk H.P."/>
            <person name="Goker M."/>
            <person name="Reva O."/>
            <person name="Miroshnichenko M."/>
            <person name="Kyprides N."/>
            <person name="Woyke T."/>
            <person name="Gelfand M."/>
        </authorList>
    </citation>
    <scope>NUCLEOTIDE SEQUENCE [LARGE SCALE GENOMIC DNA]</scope>
    <source>
        <strain evidence="1 2">LF13</strain>
    </source>
</reference>
<dbReference type="Proteomes" id="UP000183868">
    <property type="component" value="Chromosome"/>
</dbReference>
<sequence length="63" mass="7278">MGKPFTTDFKTAFFSVFFKVDYEIDRAMKNHIIPGQMNASLRRIVISLSGQWPNEFFKSSSGR</sequence>
<dbReference type="AlphaFoldDB" id="A0A1J1C998"/>
<evidence type="ECO:0000313" key="2">
    <source>
        <dbReference type="Proteomes" id="UP000183868"/>
    </source>
</evidence>
<evidence type="ECO:0000313" key="1">
    <source>
        <dbReference type="EMBL" id="APF19118.1"/>
    </source>
</evidence>
<dbReference type="EMBL" id="CP018099">
    <property type="protein sequence ID" value="APF19118.1"/>
    <property type="molecule type" value="Genomic_DNA"/>
</dbReference>